<dbReference type="EMBL" id="OX458333">
    <property type="protein sequence ID" value="CAI8805486.1"/>
    <property type="molecule type" value="Genomic_DNA"/>
</dbReference>
<evidence type="ECO:0000256" key="6">
    <source>
        <dbReference type="ARBA" id="ARBA00038105"/>
    </source>
</evidence>
<keyword evidence="10" id="KW-1185">Reference proteome</keyword>
<evidence type="ECO:0000256" key="3">
    <source>
        <dbReference type="ARBA" id="ARBA00022989"/>
    </source>
</evidence>
<keyword evidence="2 7" id="KW-0812">Transmembrane</keyword>
<evidence type="ECO:0000256" key="2">
    <source>
        <dbReference type="ARBA" id="ARBA00022692"/>
    </source>
</evidence>
<comment type="subcellular location">
    <subcellularLocation>
        <location evidence="1">Membrane</location>
        <topology evidence="1">Single-pass membrane protein</topology>
    </subcellularLocation>
</comment>
<accession>A0ABN8X0Z5</accession>
<dbReference type="CDD" id="cd06257">
    <property type="entry name" value="DnaJ"/>
    <property type="match status" value="1"/>
</dbReference>
<dbReference type="InterPro" id="IPR001623">
    <property type="entry name" value="DnaJ_domain"/>
</dbReference>
<feature type="domain" description="J" evidence="8">
    <location>
        <begin position="198"/>
        <end position="249"/>
    </location>
</feature>
<evidence type="ECO:0000256" key="4">
    <source>
        <dbReference type="ARBA" id="ARBA00023136"/>
    </source>
</evidence>
<dbReference type="RefSeq" id="WP_026610214.1">
    <property type="nucleotide sequence ID" value="NZ_OX458333.1"/>
</dbReference>
<name>A0ABN8X0Z5_9GAMM</name>
<comment type="similarity">
    <text evidence="6">Belongs to the TIM14 family.</text>
</comment>
<keyword evidence="4 7" id="KW-0472">Membrane</keyword>
<feature type="transmembrane region" description="Helical" evidence="7">
    <location>
        <begin position="34"/>
        <end position="51"/>
    </location>
</feature>
<evidence type="ECO:0000256" key="5">
    <source>
        <dbReference type="ARBA" id="ARBA00023186"/>
    </source>
</evidence>
<evidence type="ECO:0000256" key="1">
    <source>
        <dbReference type="ARBA" id="ARBA00004167"/>
    </source>
</evidence>
<dbReference type="InterPro" id="IPR036869">
    <property type="entry name" value="J_dom_sf"/>
</dbReference>
<dbReference type="PANTHER" id="PTHR12763:SF28">
    <property type="entry name" value="GEO10507P1-RELATED"/>
    <property type="match status" value="1"/>
</dbReference>
<dbReference type="SMART" id="SM00271">
    <property type="entry name" value="DnaJ"/>
    <property type="match status" value="1"/>
</dbReference>
<keyword evidence="3 7" id="KW-1133">Transmembrane helix</keyword>
<proteinExistence type="inferred from homology"/>
<dbReference type="PANTHER" id="PTHR12763">
    <property type="match status" value="1"/>
</dbReference>
<dbReference type="PROSITE" id="PS50076">
    <property type="entry name" value="DNAJ_2"/>
    <property type="match status" value="1"/>
</dbReference>
<evidence type="ECO:0000259" key="8">
    <source>
        <dbReference type="PROSITE" id="PS50076"/>
    </source>
</evidence>
<dbReference type="Proteomes" id="UP001162030">
    <property type="component" value="Chromosome"/>
</dbReference>
<dbReference type="Gene3D" id="1.10.287.110">
    <property type="entry name" value="DnaJ domain"/>
    <property type="match status" value="1"/>
</dbReference>
<feature type="transmembrane region" description="Helical" evidence="7">
    <location>
        <begin position="6"/>
        <end position="22"/>
    </location>
</feature>
<protein>
    <submittedName>
        <fullName evidence="9">DnaJ homolog subfamily C member 19</fullName>
    </submittedName>
</protein>
<feature type="transmembrane region" description="Helical" evidence="7">
    <location>
        <begin position="57"/>
        <end position="81"/>
    </location>
</feature>
<organism evidence="9 10">
    <name type="scientific">Methylocaldum szegediense</name>
    <dbReference type="NCBI Taxonomy" id="73780"/>
    <lineage>
        <taxon>Bacteria</taxon>
        <taxon>Pseudomonadati</taxon>
        <taxon>Pseudomonadota</taxon>
        <taxon>Gammaproteobacteria</taxon>
        <taxon>Methylococcales</taxon>
        <taxon>Methylococcaceae</taxon>
        <taxon>Methylocaldum</taxon>
    </lineage>
</organism>
<keyword evidence="5" id="KW-0143">Chaperone</keyword>
<dbReference type="SUPFAM" id="SSF46565">
    <property type="entry name" value="Chaperone J-domain"/>
    <property type="match status" value="1"/>
</dbReference>
<evidence type="ECO:0000256" key="7">
    <source>
        <dbReference type="SAM" id="Phobius"/>
    </source>
</evidence>
<evidence type="ECO:0000313" key="10">
    <source>
        <dbReference type="Proteomes" id="UP001162030"/>
    </source>
</evidence>
<evidence type="ECO:0000313" key="9">
    <source>
        <dbReference type="EMBL" id="CAI8805486.1"/>
    </source>
</evidence>
<gene>
    <name evidence="9" type="ORF">MSZNOR_1673</name>
</gene>
<reference evidence="9 10" key="1">
    <citation type="submission" date="2023-03" db="EMBL/GenBank/DDBJ databases">
        <authorList>
            <person name="Pearce D."/>
        </authorList>
    </citation>
    <scope>NUCLEOTIDE SEQUENCE [LARGE SCALE GENOMIC DNA]</scope>
    <source>
        <strain evidence="9">Msz</strain>
    </source>
</reference>
<sequence>MIQLILLLFLIFLAVLTVRRFLGSAPPEAIAKKFRRGLMWAAILALLVLAASGRLGWLVPLIGALIAAVVRLAPVVLHLLIQYAPLIRHWYQQKTATQRPASYGSGNTSSVESRFLRMQLDHSTGEIAGFVLRGLYAGSSLADLGLEQLRELYAAYVRDDPESASLLKAYIERVHGASWQESEERPKNHDDGKMTVEEAYRVLGIQPGSPREVVIDAHRRLMQKLHPDRGGSDYLAAKINQAKDVLLGR</sequence>